<dbReference type="HAMAP" id="MF_00374">
    <property type="entry name" value="Ribosomal_uL29"/>
    <property type="match status" value="1"/>
</dbReference>
<dbReference type="SUPFAM" id="SSF46561">
    <property type="entry name" value="Ribosomal protein L29 (L29p)"/>
    <property type="match status" value="1"/>
</dbReference>
<dbReference type="RefSeq" id="WP_068770175.1">
    <property type="nucleotide sequence ID" value="NZ_CP109796.1"/>
</dbReference>
<evidence type="ECO:0000313" key="6">
    <source>
        <dbReference type="EMBL" id="OAM90147.1"/>
    </source>
</evidence>
<dbReference type="Gene3D" id="1.10.287.310">
    <property type="match status" value="1"/>
</dbReference>
<dbReference type="GO" id="GO:0006412">
    <property type="term" value="P:translation"/>
    <property type="evidence" value="ECO:0007669"/>
    <property type="project" value="UniProtKB-UniRule"/>
</dbReference>
<dbReference type="InterPro" id="IPR018254">
    <property type="entry name" value="Ribosomal_uL29_CS"/>
</dbReference>
<dbReference type="AlphaFoldDB" id="A0A178ILG6"/>
<reference evidence="6 7" key="1">
    <citation type="submission" date="2016-01" db="EMBL/GenBank/DDBJ databases">
        <title>High potential of lignocellulose degradation of a new Verrucomicrobia species.</title>
        <authorList>
            <person name="Wang Y."/>
            <person name="Shi Y."/>
            <person name="Qiu Z."/>
            <person name="Liu S."/>
            <person name="Yang H."/>
        </authorList>
    </citation>
    <scope>NUCLEOTIDE SEQUENCE [LARGE SCALE GENOMIC DNA]</scope>
    <source>
        <strain evidence="6 7">TSB47</strain>
    </source>
</reference>
<dbReference type="Proteomes" id="UP000078486">
    <property type="component" value="Unassembled WGS sequence"/>
</dbReference>
<gene>
    <name evidence="5" type="primary">rpmC</name>
    <name evidence="6" type="ORF">AW736_10255</name>
</gene>
<dbReference type="GO" id="GO:0003735">
    <property type="term" value="F:structural constituent of ribosome"/>
    <property type="evidence" value="ECO:0007669"/>
    <property type="project" value="InterPro"/>
</dbReference>
<dbReference type="PANTHER" id="PTHR10916:SF0">
    <property type="entry name" value="LARGE RIBOSOMAL SUBUNIT PROTEIN UL29C"/>
    <property type="match status" value="1"/>
</dbReference>
<dbReference type="OrthoDB" id="9815192at2"/>
<evidence type="ECO:0000256" key="1">
    <source>
        <dbReference type="ARBA" id="ARBA00009254"/>
    </source>
</evidence>
<dbReference type="PROSITE" id="PS00579">
    <property type="entry name" value="RIBOSOMAL_L29"/>
    <property type="match status" value="1"/>
</dbReference>
<protein>
    <recommendedName>
        <fullName evidence="4 5">Large ribosomal subunit protein uL29</fullName>
    </recommendedName>
</protein>
<comment type="similarity">
    <text evidence="1 5">Belongs to the universal ribosomal protein uL29 family.</text>
</comment>
<dbReference type="InterPro" id="IPR050063">
    <property type="entry name" value="Ribosomal_protein_uL29"/>
</dbReference>
<comment type="caution">
    <text evidence="6">The sequence shown here is derived from an EMBL/GenBank/DDBJ whole genome shotgun (WGS) entry which is preliminary data.</text>
</comment>
<keyword evidence="3 5" id="KW-0687">Ribonucleoprotein</keyword>
<evidence type="ECO:0000256" key="4">
    <source>
        <dbReference type="ARBA" id="ARBA00035204"/>
    </source>
</evidence>
<sequence length="68" mass="7818">MTAKETRDLSVTELDTKIREAREQLIQLRLRKQTGQVEKTHTLRAIRKDVARMETIRAEKSRAAAKAA</sequence>
<dbReference type="InterPro" id="IPR001854">
    <property type="entry name" value="Ribosomal_uL29"/>
</dbReference>
<evidence type="ECO:0000256" key="2">
    <source>
        <dbReference type="ARBA" id="ARBA00022980"/>
    </source>
</evidence>
<proteinExistence type="inferred from homology"/>
<keyword evidence="2 5" id="KW-0689">Ribosomal protein</keyword>
<dbReference type="STRING" id="1184151.AW736_10255"/>
<organism evidence="6 7">
    <name type="scientific">Termitidicoccus mucosus</name>
    <dbReference type="NCBI Taxonomy" id="1184151"/>
    <lineage>
        <taxon>Bacteria</taxon>
        <taxon>Pseudomonadati</taxon>
        <taxon>Verrucomicrobiota</taxon>
        <taxon>Opitutia</taxon>
        <taxon>Opitutales</taxon>
        <taxon>Opitutaceae</taxon>
        <taxon>Termitidicoccus</taxon>
    </lineage>
</organism>
<evidence type="ECO:0000256" key="5">
    <source>
        <dbReference type="HAMAP-Rule" id="MF_00374"/>
    </source>
</evidence>
<dbReference type="CDD" id="cd00427">
    <property type="entry name" value="Ribosomal_L29_HIP"/>
    <property type="match status" value="1"/>
</dbReference>
<dbReference type="Pfam" id="PF00831">
    <property type="entry name" value="Ribosomal_L29"/>
    <property type="match status" value="1"/>
</dbReference>
<dbReference type="EMBL" id="LRRQ01000075">
    <property type="protein sequence ID" value="OAM90147.1"/>
    <property type="molecule type" value="Genomic_DNA"/>
</dbReference>
<accession>A0A178ILG6</accession>
<dbReference type="GO" id="GO:0022625">
    <property type="term" value="C:cytosolic large ribosomal subunit"/>
    <property type="evidence" value="ECO:0007669"/>
    <property type="project" value="TreeGrafter"/>
</dbReference>
<dbReference type="InterPro" id="IPR036049">
    <property type="entry name" value="Ribosomal_uL29_sf"/>
</dbReference>
<name>A0A178ILG6_9BACT</name>
<dbReference type="NCBIfam" id="TIGR00012">
    <property type="entry name" value="L29"/>
    <property type="match status" value="1"/>
</dbReference>
<dbReference type="PANTHER" id="PTHR10916">
    <property type="entry name" value="60S RIBOSOMAL PROTEIN L35/50S RIBOSOMAL PROTEIN L29"/>
    <property type="match status" value="1"/>
</dbReference>
<evidence type="ECO:0000313" key="7">
    <source>
        <dbReference type="Proteomes" id="UP000078486"/>
    </source>
</evidence>
<evidence type="ECO:0000256" key="3">
    <source>
        <dbReference type="ARBA" id="ARBA00023274"/>
    </source>
</evidence>
<keyword evidence="7" id="KW-1185">Reference proteome</keyword>